<gene>
    <name evidence="3" type="ORF">PCASD_24601</name>
</gene>
<dbReference type="SUPFAM" id="SSF57756">
    <property type="entry name" value="Retrovirus zinc finger-like domains"/>
    <property type="match status" value="1"/>
</dbReference>
<dbReference type="AlphaFoldDB" id="A0A2N5TNF2"/>
<evidence type="ECO:0000313" key="3">
    <source>
        <dbReference type="EMBL" id="PLW27025.1"/>
    </source>
</evidence>
<dbReference type="GO" id="GO:0003676">
    <property type="term" value="F:nucleic acid binding"/>
    <property type="evidence" value="ECO:0007669"/>
    <property type="project" value="InterPro"/>
</dbReference>
<reference evidence="3 4" key="1">
    <citation type="submission" date="2017-11" db="EMBL/GenBank/DDBJ databases">
        <title>De novo assembly and phasing of dikaryotic genomes from two isolates of Puccinia coronata f. sp. avenae, the causal agent of oat crown rust.</title>
        <authorList>
            <person name="Miller M.E."/>
            <person name="Zhang Y."/>
            <person name="Omidvar V."/>
            <person name="Sperschneider J."/>
            <person name="Schwessinger B."/>
            <person name="Raley C."/>
            <person name="Palmer J.M."/>
            <person name="Garnica D."/>
            <person name="Upadhyaya N."/>
            <person name="Rathjen J."/>
            <person name="Taylor J.M."/>
            <person name="Park R.F."/>
            <person name="Dodds P.N."/>
            <person name="Hirsch C.D."/>
            <person name="Kianian S.F."/>
            <person name="Figueroa M."/>
        </authorList>
    </citation>
    <scope>NUCLEOTIDE SEQUENCE [LARGE SCALE GENOMIC DNA]</scope>
    <source>
        <strain evidence="3">12SD80</strain>
    </source>
</reference>
<accession>A0A2N5TNF2</accession>
<dbReference type="GO" id="GO:0006397">
    <property type="term" value="P:mRNA processing"/>
    <property type="evidence" value="ECO:0007669"/>
    <property type="project" value="UniProtKB-KW"/>
</dbReference>
<keyword evidence="1" id="KW-0507">mRNA processing</keyword>
<dbReference type="InterPro" id="IPR036875">
    <property type="entry name" value="Znf_CCHC_sf"/>
</dbReference>
<evidence type="ECO:0008006" key="5">
    <source>
        <dbReference type="Google" id="ProtNLM"/>
    </source>
</evidence>
<feature type="region of interest" description="Disordered" evidence="2">
    <location>
        <begin position="89"/>
        <end position="112"/>
    </location>
</feature>
<protein>
    <recommendedName>
        <fullName evidence="5">CCHC-type domain-containing protein</fullName>
    </recommendedName>
</protein>
<proteinExistence type="predicted"/>
<evidence type="ECO:0000256" key="1">
    <source>
        <dbReference type="ARBA" id="ARBA00022664"/>
    </source>
</evidence>
<evidence type="ECO:0000256" key="2">
    <source>
        <dbReference type="SAM" id="MobiDB-lite"/>
    </source>
</evidence>
<comment type="caution">
    <text evidence="3">The sequence shown here is derived from an EMBL/GenBank/DDBJ whole genome shotgun (WGS) entry which is preliminary data.</text>
</comment>
<organism evidence="3 4">
    <name type="scientific">Puccinia coronata f. sp. avenae</name>
    <dbReference type="NCBI Taxonomy" id="200324"/>
    <lineage>
        <taxon>Eukaryota</taxon>
        <taxon>Fungi</taxon>
        <taxon>Dikarya</taxon>
        <taxon>Basidiomycota</taxon>
        <taxon>Pucciniomycotina</taxon>
        <taxon>Pucciniomycetes</taxon>
        <taxon>Pucciniales</taxon>
        <taxon>Pucciniaceae</taxon>
        <taxon>Puccinia</taxon>
    </lineage>
</organism>
<dbReference type="Proteomes" id="UP000235392">
    <property type="component" value="Unassembled WGS sequence"/>
</dbReference>
<dbReference type="GO" id="GO:0008270">
    <property type="term" value="F:zinc ion binding"/>
    <property type="evidence" value="ECO:0007669"/>
    <property type="project" value="InterPro"/>
</dbReference>
<sequence length="180" mass="20128">MAKLNQMKITADEMGGLFLHNSFLAPAGVDSKTFEFTVDQILESKKAPSFSNVATVIQAASGKAKNKMAINPDYHPMDLDAVQEVRSQTARYEPPQQRRAMASQSTQPRTNFSVDKATHFRGVGLNDALKARYGATCHYCKQAGHWYNNCTQYWEDVKNRIIDVPPGDFDHPQSTYSPPN</sequence>
<evidence type="ECO:0000313" key="4">
    <source>
        <dbReference type="Proteomes" id="UP000235392"/>
    </source>
</evidence>
<dbReference type="EMBL" id="PGCI01000429">
    <property type="protein sequence ID" value="PLW27025.1"/>
    <property type="molecule type" value="Genomic_DNA"/>
</dbReference>
<feature type="compositionally biased region" description="Polar residues" evidence="2">
    <location>
        <begin position="102"/>
        <end position="112"/>
    </location>
</feature>
<name>A0A2N5TNF2_9BASI</name>